<organism evidence="1 2">
    <name type="scientific">Zizania palustris</name>
    <name type="common">Northern wild rice</name>
    <dbReference type="NCBI Taxonomy" id="103762"/>
    <lineage>
        <taxon>Eukaryota</taxon>
        <taxon>Viridiplantae</taxon>
        <taxon>Streptophyta</taxon>
        <taxon>Embryophyta</taxon>
        <taxon>Tracheophyta</taxon>
        <taxon>Spermatophyta</taxon>
        <taxon>Magnoliopsida</taxon>
        <taxon>Liliopsida</taxon>
        <taxon>Poales</taxon>
        <taxon>Poaceae</taxon>
        <taxon>BOP clade</taxon>
        <taxon>Oryzoideae</taxon>
        <taxon>Oryzeae</taxon>
        <taxon>Zizaniinae</taxon>
        <taxon>Zizania</taxon>
    </lineage>
</organism>
<reference evidence="1" key="2">
    <citation type="submission" date="2021-02" db="EMBL/GenBank/DDBJ databases">
        <authorList>
            <person name="Kimball J.A."/>
            <person name="Haas M.W."/>
            <person name="Macchietto M."/>
            <person name="Kono T."/>
            <person name="Duquette J."/>
            <person name="Shao M."/>
        </authorList>
    </citation>
    <scope>NUCLEOTIDE SEQUENCE</scope>
    <source>
        <tissue evidence="1">Fresh leaf tissue</tissue>
    </source>
</reference>
<protein>
    <submittedName>
        <fullName evidence="1">Uncharacterized protein</fullName>
    </submittedName>
</protein>
<proteinExistence type="predicted"/>
<keyword evidence="2" id="KW-1185">Reference proteome</keyword>
<gene>
    <name evidence="1" type="ORF">GUJ93_ZPchr0007g5844</name>
</gene>
<reference evidence="1" key="1">
    <citation type="journal article" date="2021" name="bioRxiv">
        <title>Whole Genome Assembly and Annotation of Northern Wild Rice, Zizania palustris L., Supports a Whole Genome Duplication in the Zizania Genus.</title>
        <authorList>
            <person name="Haas M."/>
            <person name="Kono T."/>
            <person name="Macchietto M."/>
            <person name="Millas R."/>
            <person name="McGilp L."/>
            <person name="Shao M."/>
            <person name="Duquette J."/>
            <person name="Hirsch C.N."/>
            <person name="Kimball J."/>
        </authorList>
    </citation>
    <scope>NUCLEOTIDE SEQUENCE</scope>
    <source>
        <tissue evidence="1">Fresh leaf tissue</tissue>
    </source>
</reference>
<dbReference type="Proteomes" id="UP000729402">
    <property type="component" value="Unassembled WGS sequence"/>
</dbReference>
<dbReference type="EMBL" id="JAAALK010000282">
    <property type="protein sequence ID" value="KAG8078217.1"/>
    <property type="molecule type" value="Genomic_DNA"/>
</dbReference>
<dbReference type="AlphaFoldDB" id="A0A8J5T3P4"/>
<evidence type="ECO:0000313" key="2">
    <source>
        <dbReference type="Proteomes" id="UP000729402"/>
    </source>
</evidence>
<evidence type="ECO:0000313" key="1">
    <source>
        <dbReference type="EMBL" id="KAG8078217.1"/>
    </source>
</evidence>
<sequence length="167" mass="18644">MRHESSPHVDLQLVAPEFLTYATPPIAHHLAAVAHSVGIIITISSFPRHVHKPERLEGHTSITTLHVLSVPSPSSQSVPIAEICPAHRKLIPATFATNFIGSRPQPKPPFGLEFIASSPIYSQLSILKSRRFSTLKIVSTSWTKIWKVNKGGAFLFHSRRRFWKTKT</sequence>
<name>A0A8J5T3P4_ZIZPA</name>
<comment type="caution">
    <text evidence="1">The sequence shown here is derived from an EMBL/GenBank/DDBJ whole genome shotgun (WGS) entry which is preliminary data.</text>
</comment>
<accession>A0A8J5T3P4</accession>